<accession>A0AAW1PDC9</accession>
<dbReference type="InterPro" id="IPR013342">
    <property type="entry name" value="Mandelate_racemase_C"/>
</dbReference>
<dbReference type="Gene3D" id="3.20.20.120">
    <property type="entry name" value="Enolase-like C-terminal domain"/>
    <property type="match status" value="1"/>
</dbReference>
<feature type="domain" description="Mandelate racemase/muconate lactonizing enzyme C-terminal" evidence="7">
    <location>
        <begin position="1428"/>
        <end position="1524"/>
    </location>
</feature>
<reference evidence="8 9" key="1">
    <citation type="journal article" date="2024" name="Nat. Commun.">
        <title>Phylogenomics reveals the evolutionary origins of lichenization in chlorophyte algae.</title>
        <authorList>
            <person name="Puginier C."/>
            <person name="Libourel C."/>
            <person name="Otte J."/>
            <person name="Skaloud P."/>
            <person name="Haon M."/>
            <person name="Grisel S."/>
            <person name="Petersen M."/>
            <person name="Berrin J.G."/>
            <person name="Delaux P.M."/>
            <person name="Dal Grande F."/>
            <person name="Keller J."/>
        </authorList>
    </citation>
    <scope>NUCLEOTIDE SEQUENCE [LARGE SCALE GENOMIC DNA]</scope>
    <source>
        <strain evidence="8 9">SAG 2036</strain>
    </source>
</reference>
<evidence type="ECO:0000256" key="2">
    <source>
        <dbReference type="ARBA" id="ARBA00022723"/>
    </source>
</evidence>
<dbReference type="InterPro" id="IPR004433">
    <property type="entry name" value="MenaQ_synth_MenD"/>
</dbReference>
<dbReference type="CDD" id="cd02009">
    <property type="entry name" value="TPP_SHCHC_synthase"/>
    <property type="match status" value="1"/>
</dbReference>
<dbReference type="Gene3D" id="3.30.390.10">
    <property type="entry name" value="Enolase-like, N-terminal domain"/>
    <property type="match status" value="1"/>
</dbReference>
<keyword evidence="2" id="KW-0479">Metal-binding</keyword>
<dbReference type="Gene3D" id="3.40.50.1220">
    <property type="entry name" value="TPP-binding domain"/>
    <property type="match status" value="1"/>
</dbReference>
<dbReference type="InterPro" id="IPR036849">
    <property type="entry name" value="Enolase-like_C_sf"/>
</dbReference>
<evidence type="ECO:0000256" key="3">
    <source>
        <dbReference type="ARBA" id="ARBA00022842"/>
    </source>
</evidence>
<dbReference type="GO" id="GO:0009234">
    <property type="term" value="P:menaquinone biosynthetic process"/>
    <property type="evidence" value="ECO:0007669"/>
    <property type="project" value="InterPro"/>
</dbReference>
<dbReference type="GO" id="GO:0070204">
    <property type="term" value="F:2-succinyl-5-enolpyruvyl-6-hydroxy-3-cyclohexene-1-carboxylic-acid synthase activity"/>
    <property type="evidence" value="ECO:0007669"/>
    <property type="project" value="InterPro"/>
</dbReference>
<evidence type="ECO:0000256" key="5">
    <source>
        <dbReference type="ARBA" id="ARBA00023211"/>
    </source>
</evidence>
<dbReference type="SMART" id="SM00922">
    <property type="entry name" value="MR_MLE"/>
    <property type="match status" value="1"/>
</dbReference>
<keyword evidence="9" id="KW-1185">Reference proteome</keyword>
<dbReference type="SUPFAM" id="SSF52518">
    <property type="entry name" value="Thiamin diphosphate-binding fold (THDP-binding)"/>
    <property type="match status" value="2"/>
</dbReference>
<dbReference type="SUPFAM" id="SSF51604">
    <property type="entry name" value="Enolase C-terminal domain-like"/>
    <property type="match status" value="1"/>
</dbReference>
<dbReference type="Pfam" id="PF16582">
    <property type="entry name" value="TPP_enzyme_M_2"/>
    <property type="match status" value="1"/>
</dbReference>
<gene>
    <name evidence="8" type="ORF">WJX73_002942</name>
</gene>
<feature type="region of interest" description="Disordered" evidence="6">
    <location>
        <begin position="333"/>
        <end position="352"/>
    </location>
</feature>
<comment type="caution">
    <text evidence="8">The sequence shown here is derived from an EMBL/GenBank/DDBJ whole genome shotgun (WGS) entry which is preliminary data.</text>
</comment>
<evidence type="ECO:0000313" key="9">
    <source>
        <dbReference type="Proteomes" id="UP001465755"/>
    </source>
</evidence>
<dbReference type="SUPFAM" id="SSF54826">
    <property type="entry name" value="Enolase N-terminal domain-like"/>
    <property type="match status" value="1"/>
</dbReference>
<proteinExistence type="inferred from homology"/>
<dbReference type="PANTHER" id="PTHR42916:SF1">
    <property type="entry name" value="PROTEIN PHYLLO, CHLOROPLASTIC"/>
    <property type="match status" value="1"/>
</dbReference>
<dbReference type="InterPro" id="IPR032264">
    <property type="entry name" value="MenD_middle"/>
</dbReference>
<dbReference type="CDD" id="cd07037">
    <property type="entry name" value="TPP_PYR_MenD"/>
    <property type="match status" value="1"/>
</dbReference>
<name>A0AAW1PDC9_9CHLO</name>
<dbReference type="InterPro" id="IPR015890">
    <property type="entry name" value="Chorismate_C"/>
</dbReference>
<dbReference type="Gene3D" id="3.40.50.970">
    <property type="match status" value="2"/>
</dbReference>
<dbReference type="InterPro" id="IPR029061">
    <property type="entry name" value="THDP-binding"/>
</dbReference>
<dbReference type="GO" id="GO:0030976">
    <property type="term" value="F:thiamine pyrophosphate binding"/>
    <property type="evidence" value="ECO:0007669"/>
    <property type="project" value="InterPro"/>
</dbReference>
<keyword evidence="5" id="KW-0464">Manganese</keyword>
<dbReference type="InterPro" id="IPR011766">
    <property type="entry name" value="TPP_enzyme_TPP-bd"/>
</dbReference>
<keyword evidence="1" id="KW-0808">Transferase</keyword>
<dbReference type="InterPro" id="IPR005801">
    <property type="entry name" value="ADC_synthase"/>
</dbReference>
<dbReference type="InterPro" id="IPR029017">
    <property type="entry name" value="Enolase-like_N"/>
</dbReference>
<dbReference type="HAMAP" id="MF_01659">
    <property type="entry name" value="MenD"/>
    <property type="match status" value="1"/>
</dbReference>
<evidence type="ECO:0000313" key="8">
    <source>
        <dbReference type="EMBL" id="KAK9805814.1"/>
    </source>
</evidence>
<dbReference type="Proteomes" id="UP001465755">
    <property type="component" value="Unassembled WGS sequence"/>
</dbReference>
<feature type="compositionally biased region" description="Low complexity" evidence="6">
    <location>
        <begin position="36"/>
        <end position="45"/>
    </location>
</feature>
<dbReference type="PANTHER" id="PTHR42916">
    <property type="entry name" value="2-SUCCINYL-5-ENOLPYRUVYL-6-HYDROXY-3-CYCLOHEXENE-1-CARBOXYLATE SYNTHASE"/>
    <property type="match status" value="1"/>
</dbReference>
<keyword evidence="4" id="KW-0786">Thiamine pyrophosphate</keyword>
<evidence type="ECO:0000259" key="7">
    <source>
        <dbReference type="SMART" id="SM00922"/>
    </source>
</evidence>
<dbReference type="Gene3D" id="3.60.120.10">
    <property type="entry name" value="Anthranilate synthase"/>
    <property type="match status" value="2"/>
</dbReference>
<dbReference type="InterPro" id="IPR029065">
    <property type="entry name" value="Enolase_C-like"/>
</dbReference>
<dbReference type="NCBIfam" id="TIGR00173">
    <property type="entry name" value="menD"/>
    <property type="match status" value="1"/>
</dbReference>
<dbReference type="Pfam" id="PF00425">
    <property type="entry name" value="Chorismate_bind"/>
    <property type="match status" value="1"/>
</dbReference>
<feature type="compositionally biased region" description="Polar residues" evidence="6">
    <location>
        <begin position="337"/>
        <end position="352"/>
    </location>
</feature>
<dbReference type="InterPro" id="IPR012001">
    <property type="entry name" value="Thiamin_PyroP_enz_TPP-bd_dom"/>
</dbReference>
<sequence length="1536" mass="163872">MAAIPGTALQRYGVHPGRVAPQPVLARQLGRAAGVSSQHPSQPSGSGFGTCQRAHAVRACSGTTEGLAATDYEAAVPLEEARGLHEAFTAPQMELITTDTLTTAVSLAQAVQLLQHAVHRAASRYQHHQSGIVRIEVPVPQEASALRWLQGQSCQQLQPSFYYSPRRSPAPETPSGAAASAGALGPGAVAGVGAAWQWKGDPSDPLQQTMNRHMKAFLSGANARVRIFGAARFDSASAPSPEWAAFGSHFCLLPRIELLEAGSHDLLSCTLAWNPHIQGGPAQLPDAVAAALSALALMQPAAPAAAPAFQVTRLSTMHTPDKARWQRDLENVHDSLSESATTHAPQPLSSDNSHAALKEFSTHGQMGLDDLLEALDGGLQGTWHIDEEAEALAKVVMARRSDITIQGQLSGLSLLQALQERDPQAYQVYLRAADGATFFGSTPERLYVRTGSTIASEAVAATRARGPAGNVEQDFWLSLDLLRSPKDHAEFTLVRDWVRNALQGVCASCVDVDVEKSVLRAGSVQHLYGRLSGTLHPDADDAQILAALHPTPATCGRPRDKAQAVLADSEPFDRGLFAGPFGWLSGSAAEFCVAIRSALITPAQPAAPSSTGTDGLAALSEAEKAGMQQVVRLFAGVGVVKGSHADSEWQELDLKIAAINRLLHSPPPLKQYPSVNSLWAGLLVEELCRLGANTFCIAPGSRSTPLTAAVAQHPRARVVPCIDERSLAFWAVGYGRATGLPAVVITSSGTAVANLLPAVVEASQSHVPLILLTADRPGDLRDTGANQTIDQVKIFGSYPRWAMDIPPPNANTRARVALTNVDTAMRWATCSTRPGPVHLNCQFEEPLVPRPAQWSTSVLQGLESWQQSALPFTQHMTASFNSTSLMTHQAYPAAPQGGFWESLRGAQRGLIVVGEMMSQQEAAAAAAVCRTLQWPVATDVLSGLRLGTTSSSASTSATESEGLHHIPYLDHVLLERESAWPAVRPDVVLQLGGRVVSKRIGQFLEWAATDGERSSAWILVNEGPERHDAAHLLTHHVQMPLQTFCSTLVQALPRVPVPGQAHAYTCTLLRLNSVVEAALEASMTCLSSMSEPQVARDLSRLLPAGHALFLGNSMPIRDMDMYAAPCTSQQPALQQLGYAVGLQRPTTLVVGDVSFVHDTNGLTLLRAGESAPPLTVVLINNAGGGIFSMLPHTDTLPPAAFTQLWTTPPLVDLMGLCQAHGIAHQRVTQHAELAPALANAWALNKPSVVEVVTCQQDVVLHHRAIQAEVSRSVRKAVHLMGLGPRVVSLQGDWLLQELSCQRTTLPLTRPLATIHGHPSLERQVAMIRLTLRHPQTGQEVIGVGEIAPLPGVSKESLKAAVQQVAVLSHTLRGCAVSPLLALLQGQVTAWLQQVISPRPHLFPSVHFSPGGTRQGVQISGLLGCQGSVEQCIEEAVQMVAEGHRTLKLKVGRRADPLQDAAVVLGVRERVGSDVALRADANRSWTLEQATAFLEAAAPAGLELLEEPLCDFKELPTLAASCQVPLGWRMLGVSRRL</sequence>
<evidence type="ECO:0000256" key="1">
    <source>
        <dbReference type="ARBA" id="ARBA00022679"/>
    </source>
</evidence>
<feature type="region of interest" description="Disordered" evidence="6">
    <location>
        <begin position="30"/>
        <end position="49"/>
    </location>
</feature>
<protein>
    <recommendedName>
        <fullName evidence="7">Mandelate racemase/muconate lactonizing enzyme C-terminal domain-containing protein</fullName>
    </recommendedName>
</protein>
<dbReference type="Pfam" id="PF02775">
    <property type="entry name" value="TPP_enzyme_C"/>
    <property type="match status" value="1"/>
</dbReference>
<evidence type="ECO:0000256" key="6">
    <source>
        <dbReference type="SAM" id="MobiDB-lite"/>
    </source>
</evidence>
<organism evidence="8 9">
    <name type="scientific">Symbiochloris irregularis</name>
    <dbReference type="NCBI Taxonomy" id="706552"/>
    <lineage>
        <taxon>Eukaryota</taxon>
        <taxon>Viridiplantae</taxon>
        <taxon>Chlorophyta</taxon>
        <taxon>core chlorophytes</taxon>
        <taxon>Trebouxiophyceae</taxon>
        <taxon>Trebouxiales</taxon>
        <taxon>Trebouxiaceae</taxon>
        <taxon>Symbiochloris</taxon>
    </lineage>
</organism>
<dbReference type="Pfam" id="PF13378">
    <property type="entry name" value="MR_MLE_C"/>
    <property type="match status" value="1"/>
</dbReference>
<dbReference type="GO" id="GO:0046872">
    <property type="term" value="F:metal ion binding"/>
    <property type="evidence" value="ECO:0007669"/>
    <property type="project" value="UniProtKB-KW"/>
</dbReference>
<evidence type="ECO:0000256" key="4">
    <source>
        <dbReference type="ARBA" id="ARBA00023052"/>
    </source>
</evidence>
<keyword evidence="3" id="KW-0460">Magnesium</keyword>
<dbReference type="SUPFAM" id="SSF56322">
    <property type="entry name" value="ADC synthase"/>
    <property type="match status" value="1"/>
</dbReference>
<dbReference type="EMBL" id="JALJOQ010000041">
    <property type="protein sequence ID" value="KAK9805814.1"/>
    <property type="molecule type" value="Genomic_DNA"/>
</dbReference>
<dbReference type="Pfam" id="PF02776">
    <property type="entry name" value="TPP_enzyme_N"/>
    <property type="match status" value="1"/>
</dbReference>